<dbReference type="Pfam" id="PF11316">
    <property type="entry name" value="Rhamno_transf"/>
    <property type="match status" value="1"/>
</dbReference>
<dbReference type="SUPFAM" id="SSF53448">
    <property type="entry name" value="Nucleotide-diphospho-sugar transferases"/>
    <property type="match status" value="1"/>
</dbReference>
<keyword evidence="2" id="KW-1185">Reference proteome</keyword>
<dbReference type="Proteomes" id="UP000636004">
    <property type="component" value="Unassembled WGS sequence"/>
</dbReference>
<dbReference type="InterPro" id="IPR021466">
    <property type="entry name" value="Put_rhamnosyl_transferase"/>
</dbReference>
<dbReference type="InterPro" id="IPR029044">
    <property type="entry name" value="Nucleotide-diphossugar_trans"/>
</dbReference>
<dbReference type="CDD" id="cd00761">
    <property type="entry name" value="Glyco_tranf_GTA_type"/>
    <property type="match status" value="1"/>
</dbReference>
<reference evidence="1" key="1">
    <citation type="journal article" date="2014" name="Int. J. Syst. Evol. Microbiol.">
        <title>Complete genome sequence of Corynebacterium casei LMG S-19264T (=DSM 44701T), isolated from a smear-ripened cheese.</title>
        <authorList>
            <consortium name="US DOE Joint Genome Institute (JGI-PGF)"/>
            <person name="Walter F."/>
            <person name="Albersmeier A."/>
            <person name="Kalinowski J."/>
            <person name="Ruckert C."/>
        </authorList>
    </citation>
    <scope>NUCLEOTIDE SEQUENCE</scope>
    <source>
        <strain evidence="1">KCTC 12710</strain>
    </source>
</reference>
<evidence type="ECO:0000313" key="1">
    <source>
        <dbReference type="EMBL" id="GGZ70101.1"/>
    </source>
</evidence>
<gene>
    <name evidence="1" type="ORF">GCM10007028_04010</name>
</gene>
<name>A0A918QWG1_9FLAO</name>
<evidence type="ECO:0008006" key="3">
    <source>
        <dbReference type="Google" id="ProtNLM"/>
    </source>
</evidence>
<proteinExistence type="predicted"/>
<dbReference type="RefSeq" id="WP_189358969.1">
    <property type="nucleotide sequence ID" value="NZ_BMWZ01000001.1"/>
</dbReference>
<dbReference type="Gene3D" id="3.90.550.10">
    <property type="entry name" value="Spore Coat Polysaccharide Biosynthesis Protein SpsA, Chain A"/>
    <property type="match status" value="1"/>
</dbReference>
<protein>
    <recommendedName>
        <fullName evidence="3">Rhamnosyl transferase</fullName>
    </recommendedName>
</protein>
<accession>A0A918QWG1</accession>
<comment type="caution">
    <text evidence="1">The sequence shown here is derived from an EMBL/GenBank/DDBJ whole genome shotgun (WGS) entry which is preliminary data.</text>
</comment>
<evidence type="ECO:0000313" key="2">
    <source>
        <dbReference type="Proteomes" id="UP000636004"/>
    </source>
</evidence>
<reference evidence="1" key="2">
    <citation type="submission" date="2020-09" db="EMBL/GenBank/DDBJ databases">
        <authorList>
            <person name="Sun Q."/>
            <person name="Kim S."/>
        </authorList>
    </citation>
    <scope>NUCLEOTIDE SEQUENCE</scope>
    <source>
        <strain evidence="1">KCTC 12710</strain>
    </source>
</reference>
<sequence>MFKHFLVTRFNLKKSDWKTNKNNKDVLTDEWHRNRFKLFTDYCFPSVVAQTNTNFDWIVFFDTSTKEEFRTIVSNLAKEFPNFKPIYIDGMDLYLPAVQDYVKDFDEDFIITTGIDNDDCISKHFIEEIQKKFDKQEFMALDFVDGYTIQTQSNIKVGKKLHQYNPFISLFERNVNPKTIRDRSHRNWKKEKNVLQVRDVKIWSSVIHAENKVNEFTGYGHVNIEDFFESFKISKAQEHYIKENAIPVTKWGFESKINFLSSYWKFSSKNLKRSLGFYTKK</sequence>
<dbReference type="AlphaFoldDB" id="A0A918QWG1"/>
<dbReference type="EMBL" id="BMWZ01000001">
    <property type="protein sequence ID" value="GGZ70101.1"/>
    <property type="molecule type" value="Genomic_DNA"/>
</dbReference>
<organism evidence="1 2">
    <name type="scientific">Algibacter mikhailovii</name>
    <dbReference type="NCBI Taxonomy" id="425498"/>
    <lineage>
        <taxon>Bacteria</taxon>
        <taxon>Pseudomonadati</taxon>
        <taxon>Bacteroidota</taxon>
        <taxon>Flavobacteriia</taxon>
        <taxon>Flavobacteriales</taxon>
        <taxon>Flavobacteriaceae</taxon>
        <taxon>Algibacter</taxon>
    </lineage>
</organism>